<protein>
    <submittedName>
        <fullName evidence="2">ABC transporter permease subunit</fullName>
    </submittedName>
</protein>
<dbReference type="EMBL" id="JABVEC010000007">
    <property type="protein sequence ID" value="MBC6466130.1"/>
    <property type="molecule type" value="Genomic_DNA"/>
</dbReference>
<organism evidence="2 3">
    <name type="scientific">Actinomadura alba</name>
    <dbReference type="NCBI Taxonomy" id="406431"/>
    <lineage>
        <taxon>Bacteria</taxon>
        <taxon>Bacillati</taxon>
        <taxon>Actinomycetota</taxon>
        <taxon>Actinomycetes</taxon>
        <taxon>Streptosporangiales</taxon>
        <taxon>Thermomonosporaceae</taxon>
        <taxon>Actinomadura</taxon>
    </lineage>
</organism>
<evidence type="ECO:0000313" key="3">
    <source>
        <dbReference type="Proteomes" id="UP000805614"/>
    </source>
</evidence>
<feature type="transmembrane region" description="Helical" evidence="1">
    <location>
        <begin position="147"/>
        <end position="170"/>
    </location>
</feature>
<feature type="transmembrane region" description="Helical" evidence="1">
    <location>
        <begin position="177"/>
        <end position="197"/>
    </location>
</feature>
<dbReference type="Proteomes" id="UP000805614">
    <property type="component" value="Unassembled WGS sequence"/>
</dbReference>
<dbReference type="RefSeq" id="WP_187243152.1">
    <property type="nucleotide sequence ID" value="NZ_BAAAOK010000057.1"/>
</dbReference>
<gene>
    <name evidence="2" type="ORF">HKK74_11560</name>
</gene>
<comment type="caution">
    <text evidence="2">The sequence shown here is derived from an EMBL/GenBank/DDBJ whole genome shotgun (WGS) entry which is preliminary data.</text>
</comment>
<reference evidence="2 3" key="1">
    <citation type="submission" date="2020-06" db="EMBL/GenBank/DDBJ databases">
        <title>Actinomadura xiongansis sp. nov., isolated from soil of Baiyangdian.</title>
        <authorList>
            <person name="Zhang X."/>
        </authorList>
    </citation>
    <scope>NUCLEOTIDE SEQUENCE [LARGE SCALE GENOMIC DNA]</scope>
    <source>
        <strain evidence="2 3">HBUM206468</strain>
    </source>
</reference>
<sequence>MRPELHAEWTKLRTVAGAGRLLLAVVALTVAVSAAAAATVTCPSARCNYDAAKLSLMGIQVSQAIVAILAVLAISGEYSTGMIRTTLTAMPRRATVLAAKAAILTGLTLAAGTIAVLASVLAGRLILPGNGFTPAHGYPPLSLADAPTLRAAAGSVLYLVLIALLSLGIAAAVRDSAAAIGAVLGVLYLLPIIGSMISDPDWQRLLWKISPMNAGLAVQATTDLTDLPLSPWAGLGVLAAWAAAALFIGGQLLRLRDA</sequence>
<evidence type="ECO:0000256" key="1">
    <source>
        <dbReference type="SAM" id="Phobius"/>
    </source>
</evidence>
<accession>A0ABR7LMQ6</accession>
<keyword evidence="1" id="KW-1133">Transmembrane helix</keyword>
<keyword evidence="1" id="KW-0472">Membrane</keyword>
<feature type="transmembrane region" description="Helical" evidence="1">
    <location>
        <begin position="61"/>
        <end position="80"/>
    </location>
</feature>
<proteinExistence type="predicted"/>
<keyword evidence="1" id="KW-0812">Transmembrane</keyword>
<dbReference type="PANTHER" id="PTHR37305:SF1">
    <property type="entry name" value="MEMBRANE PROTEIN"/>
    <property type="match status" value="1"/>
</dbReference>
<name>A0ABR7LMQ6_9ACTN</name>
<dbReference type="PANTHER" id="PTHR37305">
    <property type="entry name" value="INTEGRAL MEMBRANE PROTEIN-RELATED"/>
    <property type="match status" value="1"/>
</dbReference>
<feature type="transmembrane region" description="Helical" evidence="1">
    <location>
        <begin position="101"/>
        <end position="127"/>
    </location>
</feature>
<feature type="transmembrane region" description="Helical" evidence="1">
    <location>
        <begin position="232"/>
        <end position="253"/>
    </location>
</feature>
<evidence type="ECO:0000313" key="2">
    <source>
        <dbReference type="EMBL" id="MBC6466130.1"/>
    </source>
</evidence>
<keyword evidence="3" id="KW-1185">Reference proteome</keyword>